<protein>
    <submittedName>
        <fullName evidence="3">Ribosomal subunit interface protein</fullName>
    </submittedName>
</protein>
<dbReference type="InterPro" id="IPR036567">
    <property type="entry name" value="RHF-like"/>
</dbReference>
<evidence type="ECO:0000256" key="2">
    <source>
        <dbReference type="SAM" id="Coils"/>
    </source>
</evidence>
<dbReference type="STRING" id="1801997.A3J64_01315"/>
<name>A0A1G2FGF5_9BACT</name>
<dbReference type="GO" id="GO:0045900">
    <property type="term" value="P:negative regulation of translational elongation"/>
    <property type="evidence" value="ECO:0007669"/>
    <property type="project" value="TreeGrafter"/>
</dbReference>
<dbReference type="PANTHER" id="PTHR33231">
    <property type="entry name" value="30S RIBOSOMAL PROTEIN"/>
    <property type="match status" value="1"/>
</dbReference>
<dbReference type="NCBIfam" id="TIGR00741">
    <property type="entry name" value="yfiA"/>
    <property type="match status" value="1"/>
</dbReference>
<evidence type="ECO:0000313" key="3">
    <source>
        <dbReference type="EMBL" id="OGZ37135.1"/>
    </source>
</evidence>
<proteinExistence type="predicted"/>
<dbReference type="Proteomes" id="UP000177061">
    <property type="component" value="Unassembled WGS sequence"/>
</dbReference>
<evidence type="ECO:0000256" key="1">
    <source>
        <dbReference type="ARBA" id="ARBA00022845"/>
    </source>
</evidence>
<dbReference type="Pfam" id="PF02482">
    <property type="entry name" value="Ribosomal_S30AE"/>
    <property type="match status" value="1"/>
</dbReference>
<dbReference type="InterPro" id="IPR003489">
    <property type="entry name" value="RHF/RaiA"/>
</dbReference>
<dbReference type="AlphaFoldDB" id="A0A1G2FGF5"/>
<dbReference type="GO" id="GO:0043024">
    <property type="term" value="F:ribosomal small subunit binding"/>
    <property type="evidence" value="ECO:0007669"/>
    <property type="project" value="TreeGrafter"/>
</dbReference>
<evidence type="ECO:0000313" key="4">
    <source>
        <dbReference type="Proteomes" id="UP000177061"/>
    </source>
</evidence>
<gene>
    <name evidence="3" type="ORF">A3J64_01315</name>
</gene>
<feature type="coiled-coil region" evidence="2">
    <location>
        <begin position="99"/>
        <end position="126"/>
    </location>
</feature>
<dbReference type="InterPro" id="IPR050574">
    <property type="entry name" value="HPF/YfiA_ribosome-assoc"/>
</dbReference>
<reference evidence="3 4" key="1">
    <citation type="journal article" date="2016" name="Nat. Commun.">
        <title>Thousands of microbial genomes shed light on interconnected biogeochemical processes in an aquifer system.</title>
        <authorList>
            <person name="Anantharaman K."/>
            <person name="Brown C.T."/>
            <person name="Hug L.A."/>
            <person name="Sharon I."/>
            <person name="Castelle C.J."/>
            <person name="Probst A.J."/>
            <person name="Thomas B.C."/>
            <person name="Singh A."/>
            <person name="Wilkins M.J."/>
            <person name="Karaoz U."/>
            <person name="Brodie E.L."/>
            <person name="Williams K.H."/>
            <person name="Hubbard S.S."/>
            <person name="Banfield J.F."/>
        </authorList>
    </citation>
    <scope>NUCLEOTIDE SEQUENCE [LARGE SCALE GENOMIC DNA]</scope>
</reference>
<dbReference type="SUPFAM" id="SSF69754">
    <property type="entry name" value="Ribosome binding protein Y (YfiA homologue)"/>
    <property type="match status" value="1"/>
</dbReference>
<dbReference type="Gene3D" id="3.30.160.100">
    <property type="entry name" value="Ribosome hibernation promotion factor-like"/>
    <property type="match status" value="1"/>
</dbReference>
<keyword evidence="1" id="KW-0810">Translation regulation</keyword>
<dbReference type="EMBL" id="MHNB01000015">
    <property type="protein sequence ID" value="OGZ37135.1"/>
    <property type="molecule type" value="Genomic_DNA"/>
</dbReference>
<accession>A0A1G2FGF5</accession>
<dbReference type="PANTHER" id="PTHR33231:SF1">
    <property type="entry name" value="30S RIBOSOMAL PROTEIN"/>
    <property type="match status" value="1"/>
</dbReference>
<sequence>MDKNGTCFLFYFLLKRKKMKIIIKATKIKLSPALYDYIEKKIGGLEKFLKNIDKEATEARVEIGKPSQHHQKGDIYYAEVNLSWPGKILRVEASEWDLRAAVDKVKDELQREIKKYKDKQAVKDARRERSFKKAKSLSPFARFRRRGQTKEESW</sequence>
<organism evidence="3 4">
    <name type="scientific">Candidatus Portnoybacteria bacterium RIFCSPHIGHO2_12_FULL_38_9</name>
    <dbReference type="NCBI Taxonomy" id="1801997"/>
    <lineage>
        <taxon>Bacteria</taxon>
        <taxon>Candidatus Portnoyibacteriota</taxon>
    </lineage>
</organism>
<comment type="caution">
    <text evidence="3">The sequence shown here is derived from an EMBL/GenBank/DDBJ whole genome shotgun (WGS) entry which is preliminary data.</text>
</comment>
<dbReference type="GO" id="GO:0022627">
    <property type="term" value="C:cytosolic small ribosomal subunit"/>
    <property type="evidence" value="ECO:0007669"/>
    <property type="project" value="TreeGrafter"/>
</dbReference>
<keyword evidence="2" id="KW-0175">Coiled coil</keyword>